<keyword evidence="1" id="KW-0472">Membrane</keyword>
<feature type="transmembrane region" description="Helical" evidence="1">
    <location>
        <begin position="96"/>
        <end position="120"/>
    </location>
</feature>
<reference evidence="2 3" key="1">
    <citation type="submission" date="2016-08" db="EMBL/GenBank/DDBJ databases">
        <title>A Parts List for Fungal Cellulosomes Revealed by Comparative Genomics.</title>
        <authorList>
            <consortium name="DOE Joint Genome Institute"/>
            <person name="Haitjema C.H."/>
            <person name="Gilmore S.P."/>
            <person name="Henske J.K."/>
            <person name="Solomon K.V."/>
            <person name="De Groot R."/>
            <person name="Kuo A."/>
            <person name="Mondo S.J."/>
            <person name="Salamov A.A."/>
            <person name="Labutti K."/>
            <person name="Zhao Z."/>
            <person name="Chiniquy J."/>
            <person name="Barry K."/>
            <person name="Brewer H.M."/>
            <person name="Purvine S.O."/>
            <person name="Wright A.T."/>
            <person name="Boxma B."/>
            <person name="Van Alen T."/>
            <person name="Hackstein J.H."/>
            <person name="Baker S.E."/>
            <person name="Grigoriev I.V."/>
            <person name="O'Malley M.A."/>
        </authorList>
    </citation>
    <scope>NUCLEOTIDE SEQUENCE [LARGE SCALE GENOMIC DNA]</scope>
    <source>
        <strain evidence="2 3">G1</strain>
    </source>
</reference>
<feature type="transmembrane region" description="Helical" evidence="1">
    <location>
        <begin position="169"/>
        <end position="192"/>
    </location>
</feature>
<dbReference type="Proteomes" id="UP000193920">
    <property type="component" value="Unassembled WGS sequence"/>
</dbReference>
<accession>A0A1Y2BZ63</accession>
<organism evidence="2 3">
    <name type="scientific">Neocallimastix californiae</name>
    <dbReference type="NCBI Taxonomy" id="1754190"/>
    <lineage>
        <taxon>Eukaryota</taxon>
        <taxon>Fungi</taxon>
        <taxon>Fungi incertae sedis</taxon>
        <taxon>Chytridiomycota</taxon>
        <taxon>Chytridiomycota incertae sedis</taxon>
        <taxon>Neocallimastigomycetes</taxon>
        <taxon>Neocallimastigales</taxon>
        <taxon>Neocallimastigaceae</taxon>
        <taxon>Neocallimastix</taxon>
    </lineage>
</organism>
<feature type="transmembrane region" description="Helical" evidence="1">
    <location>
        <begin position="242"/>
        <end position="264"/>
    </location>
</feature>
<proteinExistence type="predicted"/>
<feature type="transmembrane region" description="Helical" evidence="1">
    <location>
        <begin position="62"/>
        <end position="84"/>
    </location>
</feature>
<protein>
    <recommendedName>
        <fullName evidence="4">G-protein coupled receptors family 1 profile domain-containing protein</fullName>
    </recommendedName>
</protein>
<feature type="transmembrane region" description="Helical" evidence="1">
    <location>
        <begin position="213"/>
        <end position="236"/>
    </location>
</feature>
<evidence type="ECO:0000313" key="2">
    <source>
        <dbReference type="EMBL" id="ORY40062.1"/>
    </source>
</evidence>
<dbReference type="AlphaFoldDB" id="A0A1Y2BZ63"/>
<gene>
    <name evidence="2" type="ORF">LY90DRAFT_510521</name>
</gene>
<evidence type="ECO:0000256" key="1">
    <source>
        <dbReference type="SAM" id="Phobius"/>
    </source>
</evidence>
<keyword evidence="1" id="KW-0812">Transmembrane</keyword>
<name>A0A1Y2BZ63_9FUNG</name>
<keyword evidence="3" id="KW-1185">Reference proteome</keyword>
<evidence type="ECO:0000313" key="3">
    <source>
        <dbReference type="Proteomes" id="UP000193920"/>
    </source>
</evidence>
<dbReference type="EMBL" id="MCOG01000129">
    <property type="protein sequence ID" value="ORY40062.1"/>
    <property type="molecule type" value="Genomic_DNA"/>
</dbReference>
<feature type="transmembrane region" description="Helical" evidence="1">
    <location>
        <begin position="132"/>
        <end position="149"/>
    </location>
</feature>
<comment type="caution">
    <text evidence="2">The sequence shown here is derived from an EMBL/GenBank/DDBJ whole genome shotgun (WGS) entry which is preliminary data.</text>
</comment>
<sequence>MNQIKLDRYSEFTGTCYGKHYENIIQGFFIQFQDSYFYANIIQFIVVSFMYVKIGNGKYWKILFYASLASFLASIIENATVAFICEESQNNKSYRVIPFLINEIFWTISQYAVPILNLIKMEALSRKRIGKVIRYTVIALGIPFFFFRLDIGYNRMMNGYLTDEKINSIHGYSCIVFAFSDLICTISILYLVKTHKKQQLFKSNVSNHIKHSSYVILITVDIVGFILSILIIVFNIKRFQNILPSYIIIPFHCIVSNLILILAVDSIVFKYCANSHHGNNSSNILSSSPRNKDIYSSNNSVKNSSNNNNKYVVEMNDVNNINSYGNKGYINFINARYGETDYNYASASTSTSASAYITPAISNSKCIVKNYLDNSFSSINNSFNAS</sequence>
<evidence type="ECO:0008006" key="4">
    <source>
        <dbReference type="Google" id="ProtNLM"/>
    </source>
</evidence>
<feature type="transmembrane region" description="Helical" evidence="1">
    <location>
        <begin position="36"/>
        <end position="55"/>
    </location>
</feature>
<dbReference type="OrthoDB" id="2143908at2759"/>
<keyword evidence="1" id="KW-1133">Transmembrane helix</keyword>